<dbReference type="EMBL" id="MASI01000003">
    <property type="protein sequence ID" value="ODA67333.1"/>
    <property type="molecule type" value="Genomic_DNA"/>
</dbReference>
<feature type="transmembrane region" description="Helical" evidence="7">
    <location>
        <begin position="140"/>
        <end position="160"/>
    </location>
</feature>
<evidence type="ECO:0000256" key="4">
    <source>
        <dbReference type="ARBA" id="ARBA00022737"/>
    </source>
</evidence>
<reference evidence="9 10" key="1">
    <citation type="submission" date="2016-07" db="EMBL/GenBank/DDBJ databases">
        <title>Draft genome sequence of Methyloligella halotolerans C2T (VKM B-2706T=CCUG 61687T=DSM 25045T), a halotolerant polyhydroxybutyrate accumulating methylotroph.</title>
        <authorList>
            <person name="Vasilenko O.V."/>
            <person name="Doronina N.V."/>
            <person name="Poroshina M.N."/>
            <person name="Tarlachkov S.V."/>
            <person name="Trotsenko Y.A."/>
        </authorList>
    </citation>
    <scope>NUCLEOTIDE SEQUENCE [LARGE SCALE GENOMIC DNA]</scope>
    <source>
        <strain evidence="9 10">VKM B-2706</strain>
    </source>
</reference>
<feature type="transmembrane region" description="Helical" evidence="7">
    <location>
        <begin position="62"/>
        <end position="80"/>
    </location>
</feature>
<evidence type="ECO:0000256" key="3">
    <source>
        <dbReference type="ARBA" id="ARBA00022692"/>
    </source>
</evidence>
<dbReference type="PATRIC" id="fig|1177755.3.peg.1366"/>
<feature type="transmembrane region" description="Helical" evidence="7">
    <location>
        <begin position="12"/>
        <end position="28"/>
    </location>
</feature>
<dbReference type="AlphaFoldDB" id="A0A1E2RYM9"/>
<dbReference type="InterPro" id="IPR036721">
    <property type="entry name" value="RCK_C_sf"/>
</dbReference>
<protein>
    <submittedName>
        <fullName evidence="9">Potassium transporter peripheral membrane component</fullName>
    </submittedName>
</protein>
<feature type="transmembrane region" description="Helical" evidence="7">
    <location>
        <begin position="480"/>
        <end position="501"/>
    </location>
</feature>
<keyword evidence="6 7" id="KW-0472">Membrane</keyword>
<feature type="transmembrane region" description="Helical" evidence="7">
    <location>
        <begin position="573"/>
        <end position="593"/>
    </location>
</feature>
<feature type="transmembrane region" description="Helical" evidence="7">
    <location>
        <begin position="404"/>
        <end position="437"/>
    </location>
</feature>
<keyword evidence="3 7" id="KW-0812">Transmembrane</keyword>
<dbReference type="InterPro" id="IPR006037">
    <property type="entry name" value="RCK_C"/>
</dbReference>
<organism evidence="9 10">
    <name type="scientific">Methyloligella halotolerans</name>
    <dbReference type="NCBI Taxonomy" id="1177755"/>
    <lineage>
        <taxon>Bacteria</taxon>
        <taxon>Pseudomonadati</taxon>
        <taxon>Pseudomonadota</taxon>
        <taxon>Alphaproteobacteria</taxon>
        <taxon>Hyphomicrobiales</taxon>
        <taxon>Hyphomicrobiaceae</taxon>
        <taxon>Methyloligella</taxon>
    </lineage>
</organism>
<feature type="transmembrane region" description="Helical" evidence="7">
    <location>
        <begin position="100"/>
        <end position="128"/>
    </location>
</feature>
<dbReference type="Gene3D" id="3.30.70.1450">
    <property type="entry name" value="Regulator of K+ conductance, C-terminal domain"/>
    <property type="match status" value="2"/>
</dbReference>
<feature type="transmembrane region" description="Helical" evidence="7">
    <location>
        <begin position="449"/>
        <end position="468"/>
    </location>
</feature>
<proteinExistence type="predicted"/>
<comment type="caution">
    <text evidence="9">The sequence shown here is derived from an EMBL/GenBank/DDBJ whole genome shotgun (WGS) entry which is preliminary data.</text>
</comment>
<evidence type="ECO:0000256" key="2">
    <source>
        <dbReference type="ARBA" id="ARBA00022448"/>
    </source>
</evidence>
<dbReference type="PANTHER" id="PTHR43652">
    <property type="entry name" value="BASIC AMINO ACID ANTIPORTER YFCC-RELATED"/>
    <property type="match status" value="1"/>
</dbReference>
<keyword evidence="5 7" id="KW-1133">Transmembrane helix</keyword>
<keyword evidence="4" id="KW-0677">Repeat</keyword>
<dbReference type="PROSITE" id="PS51202">
    <property type="entry name" value="RCK_C"/>
    <property type="match status" value="2"/>
</dbReference>
<evidence type="ECO:0000256" key="7">
    <source>
        <dbReference type="SAM" id="Phobius"/>
    </source>
</evidence>
<dbReference type="PANTHER" id="PTHR43652:SF2">
    <property type="entry name" value="BASIC AMINO ACID ANTIPORTER YFCC-RELATED"/>
    <property type="match status" value="1"/>
</dbReference>
<keyword evidence="10" id="KW-1185">Reference proteome</keyword>
<comment type="subcellular location">
    <subcellularLocation>
        <location evidence="1">Membrane</location>
        <topology evidence="1">Multi-pass membrane protein</topology>
    </subcellularLocation>
</comment>
<dbReference type="SUPFAM" id="SSF116726">
    <property type="entry name" value="TrkA C-terminal domain-like"/>
    <property type="match status" value="2"/>
</dbReference>
<evidence type="ECO:0000256" key="1">
    <source>
        <dbReference type="ARBA" id="ARBA00004141"/>
    </source>
</evidence>
<feature type="transmembrane region" description="Helical" evidence="7">
    <location>
        <begin position="34"/>
        <end position="50"/>
    </location>
</feature>
<feature type="domain" description="RCK C-terminal" evidence="8">
    <location>
        <begin position="304"/>
        <end position="388"/>
    </location>
</feature>
<dbReference type="OrthoDB" id="9809303at2"/>
<feature type="transmembrane region" description="Helical" evidence="7">
    <location>
        <begin position="180"/>
        <end position="200"/>
    </location>
</feature>
<evidence type="ECO:0000313" key="10">
    <source>
        <dbReference type="Proteomes" id="UP000095087"/>
    </source>
</evidence>
<dbReference type="GO" id="GO:0006813">
    <property type="term" value="P:potassium ion transport"/>
    <property type="evidence" value="ECO:0007669"/>
    <property type="project" value="InterPro"/>
</dbReference>
<dbReference type="GO" id="GO:0005886">
    <property type="term" value="C:plasma membrane"/>
    <property type="evidence" value="ECO:0007669"/>
    <property type="project" value="TreeGrafter"/>
</dbReference>
<dbReference type="InterPro" id="IPR004680">
    <property type="entry name" value="Cit_transptr-like_dom"/>
</dbReference>
<evidence type="ECO:0000313" key="9">
    <source>
        <dbReference type="EMBL" id="ODA67333.1"/>
    </source>
</evidence>
<dbReference type="Pfam" id="PF02080">
    <property type="entry name" value="TrkA_C"/>
    <property type="match status" value="2"/>
</dbReference>
<evidence type="ECO:0000259" key="8">
    <source>
        <dbReference type="PROSITE" id="PS51202"/>
    </source>
</evidence>
<dbReference type="CDD" id="cd01115">
    <property type="entry name" value="SLC13_permease"/>
    <property type="match status" value="1"/>
</dbReference>
<dbReference type="InterPro" id="IPR051679">
    <property type="entry name" value="DASS-Related_Transporters"/>
</dbReference>
<evidence type="ECO:0000256" key="6">
    <source>
        <dbReference type="ARBA" id="ARBA00023136"/>
    </source>
</evidence>
<keyword evidence="2" id="KW-0813">Transport</keyword>
<dbReference type="GO" id="GO:0008324">
    <property type="term" value="F:monoatomic cation transmembrane transporter activity"/>
    <property type="evidence" value="ECO:0007669"/>
    <property type="project" value="InterPro"/>
</dbReference>
<gene>
    <name evidence="9" type="ORF">A7A08_01359</name>
</gene>
<dbReference type="RefSeq" id="WP_069094715.1">
    <property type="nucleotide sequence ID" value="NZ_MASI01000003.1"/>
</dbReference>
<dbReference type="Proteomes" id="UP000095087">
    <property type="component" value="Unassembled WGS sequence"/>
</dbReference>
<sequence length="595" mass="64028">MTLDLGFIDQRFLAFAIVIGMMALFAWGRWRYDFVALFSLLASIAVGIVPPDRAFTGFSNDIVIIVGTALVVSAAISKSGVIERIARSVGGLLTTTNRQIFALVGSVTAMSGFVKNIGALTMLMPVAFQLARRTGTSPSSLLMPMAFGSLLGGTVTLIGTSPNIIVSGLREDILGKPYTMFDFAPVGIILSVVGVVFLIFGWRMLPQGRKGAPTMDAAFNLEAYTTEVSVPEDSPCVDITIRAFEDLSENEVEVIAHFRDRRRRYQPAGNVVIKPGDVLILQGEPEALERIVVLEKLKLVQSDDAAVDTPRDDIGLMEAVITKESELVGVTVHQIKLFDRHGVTLLAVSRRGRRIANRLRQVRLQAGDVIVLRGDLTQMPETLGALHCLPLAERAIRIDRTPSYLPVGILAAAMVLVALGYVPVTVAFFGAAVLLLLFRSLTLKEAYDAIDWPILIMLGALIPVSDALRTTGGTELIGMWLSEAGTYLPAMGSLLLIMAVAMAVTPFLNNAATVLVMAPIAASFAKQLGENPDPFLMGVAIGAACDFLTPIGHQCNTLVMGPGGYRFGDYWRLGLPLSIIVLLVGAPAIAFFWPF</sequence>
<evidence type="ECO:0000256" key="5">
    <source>
        <dbReference type="ARBA" id="ARBA00022989"/>
    </source>
</evidence>
<name>A0A1E2RYM9_9HYPH</name>
<feature type="domain" description="RCK C-terminal" evidence="8">
    <location>
        <begin position="212"/>
        <end position="297"/>
    </location>
</feature>
<accession>A0A1E2RYM9</accession>
<dbReference type="Pfam" id="PF03600">
    <property type="entry name" value="CitMHS"/>
    <property type="match status" value="1"/>
</dbReference>